<protein>
    <submittedName>
        <fullName evidence="3">Acyltransferase</fullName>
        <ecNumber evidence="3">2.3.1.-</ecNumber>
    </submittedName>
</protein>
<comment type="similarity">
    <text evidence="1">Belongs to the transferase hexapeptide repeat family.</text>
</comment>
<accession>A0AAW8YK52</accession>
<evidence type="ECO:0000256" key="2">
    <source>
        <dbReference type="ARBA" id="ARBA00022679"/>
    </source>
</evidence>
<dbReference type="EC" id="2.3.1.-" evidence="3"/>
<dbReference type="RefSeq" id="WP_226887976.1">
    <property type="nucleotide sequence ID" value="NZ_BMWN01000002.1"/>
</dbReference>
<organism evidence="3 4">
    <name type="scientific">Pediococcus acidilactici</name>
    <dbReference type="NCBI Taxonomy" id="1254"/>
    <lineage>
        <taxon>Bacteria</taxon>
        <taxon>Bacillati</taxon>
        <taxon>Bacillota</taxon>
        <taxon>Bacilli</taxon>
        <taxon>Lactobacillales</taxon>
        <taxon>Lactobacillaceae</taxon>
        <taxon>Pediococcus</taxon>
        <taxon>Pediococcus acidilactici group</taxon>
    </lineage>
</organism>
<name>A0AAW8YK52_PEDAC</name>
<dbReference type="Proteomes" id="UP001280415">
    <property type="component" value="Unassembled WGS sequence"/>
</dbReference>
<dbReference type="Pfam" id="PF00132">
    <property type="entry name" value="Hexapep"/>
    <property type="match status" value="1"/>
</dbReference>
<evidence type="ECO:0000256" key="1">
    <source>
        <dbReference type="ARBA" id="ARBA00007274"/>
    </source>
</evidence>
<dbReference type="SUPFAM" id="SSF51161">
    <property type="entry name" value="Trimeric LpxA-like enzymes"/>
    <property type="match status" value="1"/>
</dbReference>
<dbReference type="Gene3D" id="2.160.10.10">
    <property type="entry name" value="Hexapeptide repeat proteins"/>
    <property type="match status" value="1"/>
</dbReference>
<dbReference type="GO" id="GO:0008374">
    <property type="term" value="F:O-acyltransferase activity"/>
    <property type="evidence" value="ECO:0007669"/>
    <property type="project" value="TreeGrafter"/>
</dbReference>
<sequence>MERKFRKLKNAVARHLFAFVGDNANIRPHVRLSYLSNISLGKESSIGDRSMIVAADSVIIGDNVMMGPEVAIWTQNHKITDRDTLLLNGKAVKKRVIIEDDVWIGGRVIILPGAVIQKGSVVAAGSVVVGKTYPPYSVIGGNPAKVIKERT</sequence>
<dbReference type="InterPro" id="IPR001451">
    <property type="entry name" value="Hexapep"/>
</dbReference>
<dbReference type="AlphaFoldDB" id="A0AAW8YK52"/>
<evidence type="ECO:0000313" key="4">
    <source>
        <dbReference type="Proteomes" id="UP001280415"/>
    </source>
</evidence>
<dbReference type="InterPro" id="IPR011004">
    <property type="entry name" value="Trimer_LpxA-like_sf"/>
</dbReference>
<dbReference type="CDD" id="cd04647">
    <property type="entry name" value="LbH_MAT_like"/>
    <property type="match status" value="1"/>
</dbReference>
<reference evidence="3" key="1">
    <citation type="journal article" date="2023" name="PeerJ">
        <title>Selection and evaluation of lactic acid bacteria from chicken feces in Thailand as potential probiotics.</title>
        <authorList>
            <person name="Khurajog B."/>
            <person name="Disastra Y."/>
            <person name="Lawwyne L.D."/>
            <person name="Sirichokchatchawan W."/>
            <person name="Niyomtham W."/>
            <person name="Yindee J."/>
            <person name="Hampson D.J."/>
            <person name="Prapasarakul N."/>
        </authorList>
    </citation>
    <scope>NUCLEOTIDE SEQUENCE</scope>
    <source>
        <strain evidence="3">BF14</strain>
    </source>
</reference>
<dbReference type="EMBL" id="JAWJAX010000001">
    <property type="protein sequence ID" value="MDV2910497.1"/>
    <property type="molecule type" value="Genomic_DNA"/>
</dbReference>
<dbReference type="PANTHER" id="PTHR23416">
    <property type="entry name" value="SIALIC ACID SYNTHASE-RELATED"/>
    <property type="match status" value="1"/>
</dbReference>
<dbReference type="InterPro" id="IPR051159">
    <property type="entry name" value="Hexapeptide_acetyltransf"/>
</dbReference>
<evidence type="ECO:0000313" key="3">
    <source>
        <dbReference type="EMBL" id="MDV2910497.1"/>
    </source>
</evidence>
<gene>
    <name evidence="3" type="ORF">R0H03_01245</name>
</gene>
<reference evidence="3" key="2">
    <citation type="submission" date="2023-10" db="EMBL/GenBank/DDBJ databases">
        <authorList>
            <person name="Khurajog B."/>
        </authorList>
    </citation>
    <scope>NUCLEOTIDE SEQUENCE</scope>
    <source>
        <strain evidence="3">BF14</strain>
    </source>
</reference>
<keyword evidence="3" id="KW-0012">Acyltransferase</keyword>
<comment type="caution">
    <text evidence="3">The sequence shown here is derived from an EMBL/GenBank/DDBJ whole genome shotgun (WGS) entry which is preliminary data.</text>
</comment>
<proteinExistence type="inferred from homology"/>
<keyword evidence="2 3" id="KW-0808">Transferase</keyword>
<dbReference type="PANTHER" id="PTHR23416:SF23">
    <property type="entry name" value="ACETYLTRANSFERASE C18B11.09C-RELATED"/>
    <property type="match status" value="1"/>
</dbReference>